<feature type="domain" description="VWFC" evidence="5">
    <location>
        <begin position="569"/>
        <end position="632"/>
    </location>
</feature>
<dbReference type="SUPFAM" id="SSF57603">
    <property type="entry name" value="FnI-like domain"/>
    <property type="match status" value="4"/>
</dbReference>
<organism evidence="6 7">
    <name type="scientific">Tribolium castaneum</name>
    <name type="common">Red flour beetle</name>
    <dbReference type="NCBI Taxonomy" id="7070"/>
    <lineage>
        <taxon>Eukaryota</taxon>
        <taxon>Metazoa</taxon>
        <taxon>Ecdysozoa</taxon>
        <taxon>Arthropoda</taxon>
        <taxon>Hexapoda</taxon>
        <taxon>Insecta</taxon>
        <taxon>Pterygota</taxon>
        <taxon>Neoptera</taxon>
        <taxon>Endopterygota</taxon>
        <taxon>Coleoptera</taxon>
        <taxon>Polyphaga</taxon>
        <taxon>Cucujiformia</taxon>
        <taxon>Tenebrionidae</taxon>
        <taxon>Tenebrionidae incertae sedis</taxon>
        <taxon>Tribolium</taxon>
    </lineage>
</organism>
<dbReference type="STRING" id="7070.D6X1E0"/>
<dbReference type="eggNOG" id="ENOG502RXHC">
    <property type="taxonomic scope" value="Eukaryota"/>
</dbReference>
<keyword evidence="2" id="KW-0964">Secreted</keyword>
<protein>
    <recommendedName>
        <fullName evidence="5">VWFC domain-containing protein</fullName>
    </recommendedName>
</protein>
<keyword evidence="3 4" id="KW-0732">Signal</keyword>
<reference evidence="6 7" key="1">
    <citation type="journal article" date="2008" name="Nature">
        <title>The genome of the model beetle and pest Tribolium castaneum.</title>
        <authorList>
            <consortium name="Tribolium Genome Sequencing Consortium"/>
            <person name="Richards S."/>
            <person name="Gibbs R.A."/>
            <person name="Weinstock G.M."/>
            <person name="Brown S.J."/>
            <person name="Denell R."/>
            <person name="Beeman R.W."/>
            <person name="Gibbs R."/>
            <person name="Beeman R.W."/>
            <person name="Brown S.J."/>
            <person name="Bucher G."/>
            <person name="Friedrich M."/>
            <person name="Grimmelikhuijzen C.J."/>
            <person name="Klingler M."/>
            <person name="Lorenzen M."/>
            <person name="Richards S."/>
            <person name="Roth S."/>
            <person name="Schroder R."/>
            <person name="Tautz D."/>
            <person name="Zdobnov E.M."/>
            <person name="Muzny D."/>
            <person name="Gibbs R.A."/>
            <person name="Weinstock G.M."/>
            <person name="Attaway T."/>
            <person name="Bell S."/>
            <person name="Buhay C.J."/>
            <person name="Chandrabose M.N."/>
            <person name="Chavez D."/>
            <person name="Clerk-Blankenburg K.P."/>
            <person name="Cree A."/>
            <person name="Dao M."/>
            <person name="Davis C."/>
            <person name="Chacko J."/>
            <person name="Dinh H."/>
            <person name="Dugan-Rocha S."/>
            <person name="Fowler G."/>
            <person name="Garner T.T."/>
            <person name="Garnes J."/>
            <person name="Gnirke A."/>
            <person name="Hawes A."/>
            <person name="Hernandez J."/>
            <person name="Hines S."/>
            <person name="Holder M."/>
            <person name="Hume J."/>
            <person name="Jhangiani S.N."/>
            <person name="Joshi V."/>
            <person name="Khan Z.M."/>
            <person name="Jackson L."/>
            <person name="Kovar C."/>
            <person name="Kowis A."/>
            <person name="Lee S."/>
            <person name="Lewis L.R."/>
            <person name="Margolis J."/>
            <person name="Morgan M."/>
            <person name="Nazareth L.V."/>
            <person name="Nguyen N."/>
            <person name="Okwuonu G."/>
            <person name="Parker D."/>
            <person name="Richards S."/>
            <person name="Ruiz S.J."/>
            <person name="Santibanez J."/>
            <person name="Savard J."/>
            <person name="Scherer S.E."/>
            <person name="Schneider B."/>
            <person name="Sodergren E."/>
            <person name="Tautz D."/>
            <person name="Vattahil S."/>
            <person name="Villasana D."/>
            <person name="White C.S."/>
            <person name="Wright R."/>
            <person name="Park Y."/>
            <person name="Beeman R.W."/>
            <person name="Lord J."/>
            <person name="Oppert B."/>
            <person name="Lorenzen M."/>
            <person name="Brown S."/>
            <person name="Wang L."/>
            <person name="Savard J."/>
            <person name="Tautz D."/>
            <person name="Richards S."/>
            <person name="Weinstock G."/>
            <person name="Gibbs R.A."/>
            <person name="Liu Y."/>
            <person name="Worley K."/>
            <person name="Weinstock G."/>
            <person name="Elsik C.G."/>
            <person name="Reese J.T."/>
            <person name="Elhaik E."/>
            <person name="Landan G."/>
            <person name="Graur D."/>
            <person name="Arensburger P."/>
            <person name="Atkinson P."/>
            <person name="Beeman R.W."/>
            <person name="Beidler J."/>
            <person name="Brown S.J."/>
            <person name="Demuth J.P."/>
            <person name="Drury D.W."/>
            <person name="Du Y.Z."/>
            <person name="Fujiwara H."/>
            <person name="Lorenzen M."/>
            <person name="Maselli V."/>
            <person name="Osanai M."/>
            <person name="Park Y."/>
            <person name="Robertson H.M."/>
            <person name="Tu Z."/>
            <person name="Wang J.J."/>
            <person name="Wang S."/>
            <person name="Richards S."/>
            <person name="Song H."/>
            <person name="Zhang L."/>
            <person name="Sodergren E."/>
            <person name="Werner D."/>
            <person name="Stanke M."/>
            <person name="Morgenstern B."/>
            <person name="Solovyev V."/>
            <person name="Kosarev P."/>
            <person name="Brown G."/>
            <person name="Chen H.C."/>
            <person name="Ermolaeva O."/>
            <person name="Hlavina W."/>
            <person name="Kapustin Y."/>
            <person name="Kiryutin B."/>
            <person name="Kitts P."/>
            <person name="Maglott D."/>
            <person name="Pruitt K."/>
            <person name="Sapojnikov V."/>
            <person name="Souvorov A."/>
            <person name="Mackey A.J."/>
            <person name="Waterhouse R.M."/>
            <person name="Wyder S."/>
            <person name="Zdobnov E.M."/>
            <person name="Zdobnov E.M."/>
            <person name="Wyder S."/>
            <person name="Kriventseva E.V."/>
            <person name="Kadowaki T."/>
            <person name="Bork P."/>
            <person name="Aranda M."/>
            <person name="Bao R."/>
            <person name="Beermann A."/>
            <person name="Berns N."/>
            <person name="Bolognesi R."/>
            <person name="Bonneton F."/>
            <person name="Bopp D."/>
            <person name="Brown S.J."/>
            <person name="Bucher G."/>
            <person name="Butts T."/>
            <person name="Chaumot A."/>
            <person name="Denell R.E."/>
            <person name="Ferrier D.E."/>
            <person name="Friedrich M."/>
            <person name="Gordon C.M."/>
            <person name="Jindra M."/>
            <person name="Klingler M."/>
            <person name="Lan Q."/>
            <person name="Lattorff H.M."/>
            <person name="Laudet V."/>
            <person name="von Levetsow C."/>
            <person name="Liu Z."/>
            <person name="Lutz R."/>
            <person name="Lynch J.A."/>
            <person name="da Fonseca R.N."/>
            <person name="Posnien N."/>
            <person name="Reuter R."/>
            <person name="Roth S."/>
            <person name="Savard J."/>
            <person name="Schinko J.B."/>
            <person name="Schmitt C."/>
            <person name="Schoppmeier M."/>
            <person name="Schroder R."/>
            <person name="Shippy T.D."/>
            <person name="Simonnet F."/>
            <person name="Marques-Souza H."/>
            <person name="Tautz D."/>
            <person name="Tomoyasu Y."/>
            <person name="Trauner J."/>
            <person name="Van der Zee M."/>
            <person name="Vervoort M."/>
            <person name="Wittkopp N."/>
            <person name="Wimmer E.A."/>
            <person name="Yang X."/>
            <person name="Jones A.K."/>
            <person name="Sattelle D.B."/>
            <person name="Ebert P.R."/>
            <person name="Nelson D."/>
            <person name="Scott J.G."/>
            <person name="Beeman R.W."/>
            <person name="Muthukrishnan S."/>
            <person name="Kramer K.J."/>
            <person name="Arakane Y."/>
            <person name="Beeman R.W."/>
            <person name="Zhu Q."/>
            <person name="Hogenkamp D."/>
            <person name="Dixit R."/>
            <person name="Oppert B."/>
            <person name="Jiang H."/>
            <person name="Zou Z."/>
            <person name="Marshall J."/>
            <person name="Elpidina E."/>
            <person name="Vinokurov K."/>
            <person name="Oppert C."/>
            <person name="Zou Z."/>
            <person name="Evans J."/>
            <person name="Lu Z."/>
            <person name="Zhao P."/>
            <person name="Sumathipala N."/>
            <person name="Altincicek B."/>
            <person name="Vilcinskas A."/>
            <person name="Williams M."/>
            <person name="Hultmark D."/>
            <person name="Hetru C."/>
            <person name="Jiang H."/>
            <person name="Grimmelikhuijzen C.J."/>
            <person name="Hauser F."/>
            <person name="Cazzamali G."/>
            <person name="Williamson M."/>
            <person name="Park Y."/>
            <person name="Li B."/>
            <person name="Tanaka Y."/>
            <person name="Predel R."/>
            <person name="Neupert S."/>
            <person name="Schachtner J."/>
            <person name="Verleyen P."/>
            <person name="Raible F."/>
            <person name="Bork P."/>
            <person name="Friedrich M."/>
            <person name="Walden K.K."/>
            <person name="Robertson H.M."/>
            <person name="Angeli S."/>
            <person name="Foret S."/>
            <person name="Bucher G."/>
            <person name="Schuetz S."/>
            <person name="Maleszka R."/>
            <person name="Wimmer E.A."/>
            <person name="Beeman R.W."/>
            <person name="Lorenzen M."/>
            <person name="Tomoyasu Y."/>
            <person name="Miller S.C."/>
            <person name="Grossmann D."/>
            <person name="Bucher G."/>
        </authorList>
    </citation>
    <scope>NUCLEOTIDE SEQUENCE [LARGE SCALE GENOMIC DNA]</scope>
    <source>
        <strain evidence="6 7">Georgia GA2</strain>
    </source>
</reference>
<dbReference type="FunCoup" id="D6X1E0">
    <property type="interactions" value="18"/>
</dbReference>
<dbReference type="InterPro" id="IPR052424">
    <property type="entry name" value="Kielin_Chordin-BMP_Reg"/>
</dbReference>
<evidence type="ECO:0000259" key="5">
    <source>
        <dbReference type="PROSITE" id="PS50184"/>
    </source>
</evidence>
<dbReference type="GO" id="GO:0005576">
    <property type="term" value="C:extracellular region"/>
    <property type="evidence" value="ECO:0000318"/>
    <property type="project" value="GO_Central"/>
</dbReference>
<sequence length="778" mass="85947">MPREWSGLPVAVLCAFGVIFADAACWFNSELHDEGVEVSTTEPCLNCTCSRGTLLCYLRVCPQLPNPPPAGCILLHRYHTCCPELICTDSFEGSNGLEARSEPNEEFDLGDPKALVGNACVVNGSVYGPGSAMDSSTFCEYCYCLRGKQICVKPKCLLPVDGCVPMYEETNCCPVHYNCTYDTPSTSTTTVQTTQLELNQGGCMVDGVYYKEGGKVLGIGYSVCDNCYCLRGILRCEPLSCAPPLFGCTPVIRPGECCAASYNCSGTIEIQPEPNYGHYPIISKDYAKFRKEVHDKNSVTVPTIKNQRTHGSTRHFTGPAFSSSTVKPFFYNSITTQGSKILPKVDQNSLDDRLNRRVETIETTEMTSTVDTTTMTEVFSTETTETTESESTTEFTTTESFPITLKTVLNSTDCTNLNEKSDSFELVETTTLPTTTSVDLEKQETVIFTTKIHTQNTTPALDLALIYNITKSKDPDYEYDYSEPSLPPSLPNLRIIPFVAADALDLENEKHNVIHPQERVTDISHTYNLFSPPVETEGGFIPKQPPILDNLYDEIVTTTTTISPQLREITCILDEQEINHGESIVSETTCNTCGCFYGNIVCQKTICPIPKIDCQKFLLQDPTTCCPLFACDNELPTVVLDRMDSPETVTPDPFRDVIRTEPAPNLQSLIVDVLKRKTTTEKPFSLDKVLQLLFSTEEEVTTTTSTTTTSTTTQRLSTTEFDSNTVDSSTSNVGILKLAGCNIYGRMYRVGRIISELSNPCLECRCTETGVQCRPLKC</sequence>
<proteinExistence type="predicted"/>
<feature type="signal peptide" evidence="4">
    <location>
        <begin position="1"/>
        <end position="23"/>
    </location>
</feature>
<evidence type="ECO:0000313" key="6">
    <source>
        <dbReference type="EMBL" id="EFA09502.1"/>
    </source>
</evidence>
<evidence type="ECO:0000256" key="4">
    <source>
        <dbReference type="SAM" id="SignalP"/>
    </source>
</evidence>
<comment type="subcellular location">
    <subcellularLocation>
        <location evidence="1">Secreted</location>
    </subcellularLocation>
</comment>
<dbReference type="AlphaFoldDB" id="D6X1E0"/>
<feature type="chain" id="PRO_5003090014" description="VWFC domain-containing protein" evidence="4">
    <location>
        <begin position="24"/>
        <end position="778"/>
    </location>
</feature>
<evidence type="ECO:0000256" key="1">
    <source>
        <dbReference type="ARBA" id="ARBA00004613"/>
    </source>
</evidence>
<dbReference type="OMA" id="ECRCTEI"/>
<evidence type="ECO:0000313" key="7">
    <source>
        <dbReference type="Proteomes" id="UP000007266"/>
    </source>
</evidence>
<dbReference type="PhylomeDB" id="D6X1E0"/>
<dbReference type="PANTHER" id="PTHR46698:SF3">
    <property type="entry name" value="TENECTIN ISOFORM 1-RELATED"/>
    <property type="match status" value="1"/>
</dbReference>
<dbReference type="PANTHER" id="PTHR46698">
    <property type="entry name" value="CROSSVEINLESS 2"/>
    <property type="match status" value="1"/>
</dbReference>
<dbReference type="InParanoid" id="D6X1E0"/>
<gene>
    <name evidence="6" type="primary">AUGUSTUS-3.0.2_11603</name>
    <name evidence="6" type="ORF">TcasGA2_TC011603</name>
</gene>
<dbReference type="Proteomes" id="UP000007266">
    <property type="component" value="Linkage group 9"/>
</dbReference>
<dbReference type="Gene3D" id="6.20.200.20">
    <property type="match status" value="1"/>
</dbReference>
<name>D6X1E0_TRICA</name>
<accession>D6X1E0</accession>
<reference evidence="6 7" key="2">
    <citation type="journal article" date="2010" name="Nucleic Acids Res.">
        <title>BeetleBase in 2010: revisions to provide comprehensive genomic information for Tribolium castaneum.</title>
        <authorList>
            <person name="Kim H.S."/>
            <person name="Murphy T."/>
            <person name="Xia J."/>
            <person name="Caragea D."/>
            <person name="Park Y."/>
            <person name="Beeman R.W."/>
            <person name="Lorenzen M.D."/>
            <person name="Butcher S."/>
            <person name="Manak J.R."/>
            <person name="Brown S.J."/>
        </authorList>
    </citation>
    <scope>GENOME REANNOTATION</scope>
    <source>
        <strain evidence="6 7">Georgia GA2</strain>
    </source>
</reference>
<dbReference type="InterPro" id="IPR001007">
    <property type="entry name" value="VWF_dom"/>
</dbReference>
<keyword evidence="7" id="KW-1185">Reference proteome</keyword>
<evidence type="ECO:0000256" key="3">
    <source>
        <dbReference type="ARBA" id="ARBA00022729"/>
    </source>
</evidence>
<dbReference type="HOGENOM" id="CLU_334093_0_0_1"/>
<dbReference type="SMART" id="SM00214">
    <property type="entry name" value="VWC"/>
    <property type="match status" value="3"/>
</dbReference>
<dbReference type="EMBL" id="KQ971372">
    <property type="protein sequence ID" value="EFA09502.1"/>
    <property type="molecule type" value="Genomic_DNA"/>
</dbReference>
<dbReference type="PROSITE" id="PS50184">
    <property type="entry name" value="VWFC_2"/>
    <property type="match status" value="1"/>
</dbReference>
<evidence type="ECO:0000256" key="2">
    <source>
        <dbReference type="ARBA" id="ARBA00022525"/>
    </source>
</evidence>